<dbReference type="SUPFAM" id="SSF51735">
    <property type="entry name" value="NAD(P)-binding Rossmann-fold domains"/>
    <property type="match status" value="1"/>
</dbReference>
<dbReference type="RefSeq" id="WP_200336330.1">
    <property type="nucleotide sequence ID" value="NZ_CP066786.1"/>
</dbReference>
<evidence type="ECO:0000259" key="4">
    <source>
        <dbReference type="Pfam" id="PF09130"/>
    </source>
</evidence>
<dbReference type="EMBL" id="CP066786">
    <property type="protein sequence ID" value="QQM30733.1"/>
    <property type="molecule type" value="Genomic_DNA"/>
</dbReference>
<feature type="domain" description="Phosphogluconate dehydrogenase NAD-binding putative C-terminal" evidence="4">
    <location>
        <begin position="195"/>
        <end position="265"/>
    </location>
</feature>
<dbReference type="PANTHER" id="PTHR43580">
    <property type="entry name" value="OXIDOREDUCTASE GLYR1-RELATED"/>
    <property type="match status" value="1"/>
</dbReference>
<dbReference type="GO" id="GO:0050661">
    <property type="term" value="F:NADP binding"/>
    <property type="evidence" value="ECO:0007669"/>
    <property type="project" value="InterPro"/>
</dbReference>
<dbReference type="AlphaFoldDB" id="A0A7T7HK94"/>
<keyword evidence="1" id="KW-0560">Oxidoreductase</keyword>
<feature type="domain" description="6-phosphogluconate dehydrogenase NADP-binding" evidence="3">
    <location>
        <begin position="4"/>
        <end position="127"/>
    </location>
</feature>
<dbReference type="InterPro" id="IPR006115">
    <property type="entry name" value="6PGDH_NADP-bd"/>
</dbReference>
<dbReference type="InterPro" id="IPR015814">
    <property type="entry name" value="Pgluconate_DH_NAD-bd_C"/>
</dbReference>
<dbReference type="Gene3D" id="1.10.1040.10">
    <property type="entry name" value="N-(1-d-carboxylethyl)-l-norvaline Dehydrogenase, domain 2"/>
    <property type="match status" value="1"/>
</dbReference>
<dbReference type="SUPFAM" id="SSF48179">
    <property type="entry name" value="6-phosphogluconate dehydrogenase C-terminal domain-like"/>
    <property type="match status" value="1"/>
</dbReference>
<evidence type="ECO:0000256" key="1">
    <source>
        <dbReference type="ARBA" id="ARBA00023002"/>
    </source>
</evidence>
<dbReference type="InterPro" id="IPR051265">
    <property type="entry name" value="HIBADH-related_NP60_sf"/>
</dbReference>
<accession>A0A7T7HK94</accession>
<dbReference type="Gene3D" id="3.40.50.720">
    <property type="entry name" value="NAD(P)-binding Rossmann-like Domain"/>
    <property type="match status" value="1"/>
</dbReference>
<feature type="active site" evidence="2">
    <location>
        <position position="174"/>
    </location>
</feature>
<dbReference type="InterPro" id="IPR008927">
    <property type="entry name" value="6-PGluconate_DH-like_C_sf"/>
</dbReference>
<evidence type="ECO:0000256" key="2">
    <source>
        <dbReference type="PIRSR" id="PIRSR000103-1"/>
    </source>
</evidence>
<dbReference type="GO" id="GO:0016491">
    <property type="term" value="F:oxidoreductase activity"/>
    <property type="evidence" value="ECO:0007669"/>
    <property type="project" value="UniProtKB-KW"/>
</dbReference>
<dbReference type="PIRSF" id="PIRSF000103">
    <property type="entry name" value="HIBADH"/>
    <property type="match status" value="1"/>
</dbReference>
<gene>
    <name evidence="5" type="ORF">JET14_00600</name>
</gene>
<reference evidence="5 6" key="1">
    <citation type="submission" date="2020-12" db="EMBL/GenBank/DDBJ databases">
        <authorList>
            <person name="Zheng R.K."/>
            <person name="Sun C.M."/>
        </authorList>
    </citation>
    <scope>NUCLEOTIDE SEQUENCE [LARGE SCALE GENOMIC DNA]</scope>
    <source>
        <strain evidence="5 6">ZRK001</strain>
    </source>
</reference>
<dbReference type="Pfam" id="PF09130">
    <property type="entry name" value="DUF1932"/>
    <property type="match status" value="1"/>
</dbReference>
<evidence type="ECO:0000313" key="5">
    <source>
        <dbReference type="EMBL" id="QQM30733.1"/>
    </source>
</evidence>
<dbReference type="Pfam" id="PF03446">
    <property type="entry name" value="NAD_binding_2"/>
    <property type="match status" value="1"/>
</dbReference>
<proteinExistence type="predicted"/>
<protein>
    <submittedName>
        <fullName evidence="5">NAD(P)-dependent oxidoreductase</fullName>
    </submittedName>
</protein>
<organism evidence="5 6">
    <name type="scientific">Martelella lutilitoris</name>
    <dbReference type="NCBI Taxonomy" id="2583532"/>
    <lineage>
        <taxon>Bacteria</taxon>
        <taxon>Pseudomonadati</taxon>
        <taxon>Pseudomonadota</taxon>
        <taxon>Alphaproteobacteria</taxon>
        <taxon>Hyphomicrobiales</taxon>
        <taxon>Aurantimonadaceae</taxon>
        <taxon>Martelella</taxon>
    </lineage>
</organism>
<dbReference type="InterPro" id="IPR036291">
    <property type="entry name" value="NAD(P)-bd_dom_sf"/>
</dbReference>
<dbReference type="PANTHER" id="PTHR43580:SF2">
    <property type="entry name" value="CYTOKINE-LIKE NUCLEAR FACTOR N-PAC"/>
    <property type="match status" value="1"/>
</dbReference>
<dbReference type="InterPro" id="IPR013328">
    <property type="entry name" value="6PGD_dom2"/>
</dbReference>
<evidence type="ECO:0000259" key="3">
    <source>
        <dbReference type="Pfam" id="PF03446"/>
    </source>
</evidence>
<sequence>MTAIGFIGFGEAARAIADGWAAAGIATTRAAFDIKTLQDDTAEAITEACDERGVFCAPSSAALLQRSDIVFSLVTADNAFSAAETAAAHIRPGTLYLDGNSCSPETKRRNAALIDSAGARYVDVAIMSPIHPKRHETPCLVSGPHATQGAEAMAGLGMMATVTGPEIGDASSVKMIRSVMIKGTEALMAECFLAAEKAGVSAEVLASLSASDPQIDWSRKAAYCLERMMVHGTRRAAEMREVAATVSDLGLEPRMSAATVAWQAEIGALGLQTARDDDIADRVGLILSARGKARGED</sequence>
<evidence type="ECO:0000313" key="6">
    <source>
        <dbReference type="Proteomes" id="UP000596083"/>
    </source>
</evidence>
<dbReference type="InterPro" id="IPR015815">
    <property type="entry name" value="HIBADH-related"/>
</dbReference>
<name>A0A7T7HK94_9HYPH</name>
<dbReference type="Proteomes" id="UP000596083">
    <property type="component" value="Chromosome"/>
</dbReference>
<dbReference type="KEGG" id="mlut:JET14_00600"/>